<keyword evidence="3" id="KW-0805">Transcription regulation</keyword>
<dbReference type="SUPFAM" id="SSF54427">
    <property type="entry name" value="NTF2-like"/>
    <property type="match status" value="1"/>
</dbReference>
<dbReference type="Gene3D" id="3.10.450.50">
    <property type="match status" value="1"/>
</dbReference>
<dbReference type="GO" id="GO:0003899">
    <property type="term" value="F:DNA-directed RNA polymerase activity"/>
    <property type="evidence" value="ECO:0007669"/>
    <property type="project" value="UniProtKB-EC"/>
</dbReference>
<evidence type="ECO:0000256" key="2">
    <source>
        <dbReference type="ARBA" id="ARBA00011344"/>
    </source>
</evidence>
<dbReference type="Gene3D" id="1.10.1740.10">
    <property type="match status" value="1"/>
</dbReference>
<keyword evidence="5" id="KW-0804">Transcription</keyword>
<evidence type="ECO:0000259" key="8">
    <source>
        <dbReference type="Pfam" id="PF12680"/>
    </source>
</evidence>
<keyword evidence="4" id="KW-0731">Sigma factor</keyword>
<sequence length="325" mass="35288">MSTATAITAEDVDGYRQELIAYCYRFFGTYADAEDAVQETVLRAWQHRDRFRAEASLRTWLYSIATNACLDMRKAPSRRALPMDLSAPGEVPGSGATLPTLPAESWIGPLPGQQVAAPDDPQQAAELRDSLRLAFIATLQTLPPLQRVVFILRETLSWSAAECAELLNTTVASVNSALTRARRSIGSRHSAAPVRTEGDVRVAEAYVSAFERYDVDELVQLLSAEAVFSMPPFELWLRGRPAIQEWWSGPGAICRGSRVIPTTANGCPAVAVFHPRDDGTFGAFAIHVLEIVAGEIAAITHFMGAEVFADFGLPAELSSHGPLSS</sequence>
<dbReference type="InterPro" id="IPR013249">
    <property type="entry name" value="RNA_pol_sigma70_r4_t2"/>
</dbReference>
<evidence type="ECO:0000259" key="7">
    <source>
        <dbReference type="Pfam" id="PF08281"/>
    </source>
</evidence>
<protein>
    <submittedName>
        <fullName evidence="9">RNA polymerase subunit sigma-70</fullName>
        <ecNumber evidence="9">2.7.7.6</ecNumber>
    </submittedName>
</protein>
<comment type="similarity">
    <text evidence="1">Belongs to the sigma-70 factor family. ECF subfamily.</text>
</comment>
<proteinExistence type="inferred from homology"/>
<dbReference type="InterPro" id="IPR013324">
    <property type="entry name" value="RNA_pol_sigma_r3/r4-like"/>
</dbReference>
<evidence type="ECO:0000259" key="6">
    <source>
        <dbReference type="Pfam" id="PF04542"/>
    </source>
</evidence>
<dbReference type="EC" id="2.7.7.6" evidence="9"/>
<dbReference type="InterPro" id="IPR036388">
    <property type="entry name" value="WH-like_DNA-bd_sf"/>
</dbReference>
<evidence type="ECO:0000256" key="4">
    <source>
        <dbReference type="ARBA" id="ARBA00023082"/>
    </source>
</evidence>
<keyword evidence="10" id="KW-1185">Reference proteome</keyword>
<dbReference type="InterPro" id="IPR013325">
    <property type="entry name" value="RNA_pol_sigma_r2"/>
</dbReference>
<feature type="domain" description="RNA polymerase sigma-70 region 2" evidence="6">
    <location>
        <begin position="14"/>
        <end position="75"/>
    </location>
</feature>
<keyword evidence="9" id="KW-0808">Transferase</keyword>
<organism evidence="9 10">
    <name type="scientific">Flexivirga alba</name>
    <dbReference type="NCBI Taxonomy" id="702742"/>
    <lineage>
        <taxon>Bacteria</taxon>
        <taxon>Bacillati</taxon>
        <taxon>Actinomycetota</taxon>
        <taxon>Actinomycetes</taxon>
        <taxon>Micrococcales</taxon>
        <taxon>Dermacoccaceae</taxon>
        <taxon>Flexivirga</taxon>
    </lineage>
</organism>
<evidence type="ECO:0000256" key="5">
    <source>
        <dbReference type="ARBA" id="ARBA00023163"/>
    </source>
</evidence>
<dbReference type="InterPro" id="IPR014284">
    <property type="entry name" value="RNA_pol_sigma-70_dom"/>
</dbReference>
<dbReference type="Proteomes" id="UP001596298">
    <property type="component" value="Unassembled WGS sequence"/>
</dbReference>
<comment type="subunit">
    <text evidence="2">Interacts transiently with the RNA polymerase catalytic core formed by RpoA, RpoB, RpoC and RpoZ (2 alpha, 1 beta, 1 beta' and 1 omega subunit) to form the RNA polymerase holoenzyme that can initiate transcription.</text>
</comment>
<dbReference type="SUPFAM" id="SSF88659">
    <property type="entry name" value="Sigma3 and sigma4 domains of RNA polymerase sigma factors"/>
    <property type="match status" value="1"/>
</dbReference>
<dbReference type="Gene3D" id="1.10.10.10">
    <property type="entry name" value="Winged helix-like DNA-binding domain superfamily/Winged helix DNA-binding domain"/>
    <property type="match status" value="1"/>
</dbReference>
<name>A0ABW2ADV6_9MICO</name>
<keyword evidence="9" id="KW-0548">Nucleotidyltransferase</keyword>
<feature type="domain" description="RNA polymerase sigma factor 70 region 4 type 2" evidence="7">
    <location>
        <begin position="133"/>
        <end position="184"/>
    </location>
</feature>
<dbReference type="PANTHER" id="PTHR30173:SF43">
    <property type="entry name" value="ECF RNA POLYMERASE SIGMA FACTOR SIGI-RELATED"/>
    <property type="match status" value="1"/>
</dbReference>
<feature type="domain" description="SnoaL-like" evidence="8">
    <location>
        <begin position="204"/>
        <end position="297"/>
    </location>
</feature>
<evidence type="ECO:0000313" key="9">
    <source>
        <dbReference type="EMBL" id="MFC6704945.1"/>
    </source>
</evidence>
<dbReference type="InterPro" id="IPR007627">
    <property type="entry name" value="RNA_pol_sigma70_r2"/>
</dbReference>
<dbReference type="InterPro" id="IPR032710">
    <property type="entry name" value="NTF2-like_dom_sf"/>
</dbReference>
<dbReference type="Pfam" id="PF04542">
    <property type="entry name" value="Sigma70_r2"/>
    <property type="match status" value="1"/>
</dbReference>
<evidence type="ECO:0000313" key="10">
    <source>
        <dbReference type="Proteomes" id="UP001596298"/>
    </source>
</evidence>
<dbReference type="InterPro" id="IPR052704">
    <property type="entry name" value="ECF_Sigma-70_Domain"/>
</dbReference>
<dbReference type="NCBIfam" id="NF006089">
    <property type="entry name" value="PRK08241.1"/>
    <property type="match status" value="1"/>
</dbReference>
<dbReference type="NCBIfam" id="TIGR02960">
    <property type="entry name" value="SigX5"/>
    <property type="match status" value="1"/>
</dbReference>
<dbReference type="EMBL" id="JBHSWH010000001">
    <property type="protein sequence ID" value="MFC6704945.1"/>
    <property type="molecule type" value="Genomic_DNA"/>
</dbReference>
<dbReference type="SUPFAM" id="SSF88946">
    <property type="entry name" value="Sigma2 domain of RNA polymerase sigma factors"/>
    <property type="match status" value="1"/>
</dbReference>
<reference evidence="10" key="1">
    <citation type="journal article" date="2019" name="Int. J. Syst. Evol. Microbiol.">
        <title>The Global Catalogue of Microorganisms (GCM) 10K type strain sequencing project: providing services to taxonomists for standard genome sequencing and annotation.</title>
        <authorList>
            <consortium name="The Broad Institute Genomics Platform"/>
            <consortium name="The Broad Institute Genome Sequencing Center for Infectious Disease"/>
            <person name="Wu L."/>
            <person name="Ma J."/>
        </authorList>
    </citation>
    <scope>NUCLEOTIDE SEQUENCE [LARGE SCALE GENOMIC DNA]</scope>
    <source>
        <strain evidence="10">CCUG 58127</strain>
    </source>
</reference>
<dbReference type="Pfam" id="PF08281">
    <property type="entry name" value="Sigma70_r4_2"/>
    <property type="match status" value="1"/>
</dbReference>
<gene>
    <name evidence="9" type="ORF">ACFQDH_06605</name>
</gene>
<dbReference type="InterPro" id="IPR037401">
    <property type="entry name" value="SnoaL-like"/>
</dbReference>
<accession>A0ABW2ADV6</accession>
<dbReference type="NCBIfam" id="TIGR02937">
    <property type="entry name" value="sigma70-ECF"/>
    <property type="match status" value="1"/>
</dbReference>
<dbReference type="RefSeq" id="WP_382399640.1">
    <property type="nucleotide sequence ID" value="NZ_JBHSWH010000001.1"/>
</dbReference>
<dbReference type="Pfam" id="PF12680">
    <property type="entry name" value="SnoaL_2"/>
    <property type="match status" value="1"/>
</dbReference>
<dbReference type="PANTHER" id="PTHR30173">
    <property type="entry name" value="SIGMA 19 FACTOR"/>
    <property type="match status" value="1"/>
</dbReference>
<comment type="caution">
    <text evidence="9">The sequence shown here is derived from an EMBL/GenBank/DDBJ whole genome shotgun (WGS) entry which is preliminary data.</text>
</comment>
<evidence type="ECO:0000256" key="3">
    <source>
        <dbReference type="ARBA" id="ARBA00023015"/>
    </source>
</evidence>
<dbReference type="InterPro" id="IPR014305">
    <property type="entry name" value="RNA_pol_sigma-G_actinobac"/>
</dbReference>
<evidence type="ECO:0000256" key="1">
    <source>
        <dbReference type="ARBA" id="ARBA00010641"/>
    </source>
</evidence>